<comment type="caution">
    <text evidence="10">The sequence shown here is derived from an EMBL/GenBank/DDBJ whole genome shotgun (WGS) entry which is preliminary data.</text>
</comment>
<accession>A0A8H9LU96</accession>
<evidence type="ECO:0000256" key="8">
    <source>
        <dbReference type="SAM" id="Phobius"/>
    </source>
</evidence>
<dbReference type="GO" id="GO:0006508">
    <property type="term" value="P:proteolysis"/>
    <property type="evidence" value="ECO:0007669"/>
    <property type="project" value="UniProtKB-KW"/>
</dbReference>
<feature type="region of interest" description="Disordered" evidence="7">
    <location>
        <begin position="123"/>
        <end position="156"/>
    </location>
</feature>
<keyword evidence="3 6" id="KW-0378">Hydrolase</keyword>
<dbReference type="GO" id="GO:0046872">
    <property type="term" value="F:metal ion binding"/>
    <property type="evidence" value="ECO:0007669"/>
    <property type="project" value="UniProtKB-KW"/>
</dbReference>
<dbReference type="Gene3D" id="3.30.2010.10">
    <property type="entry name" value="Metalloproteases ('zincins'), catalytic domain"/>
    <property type="match status" value="1"/>
</dbReference>
<dbReference type="AlphaFoldDB" id="A0A8H9LU96"/>
<evidence type="ECO:0000256" key="7">
    <source>
        <dbReference type="SAM" id="MobiDB-lite"/>
    </source>
</evidence>
<evidence type="ECO:0000256" key="6">
    <source>
        <dbReference type="RuleBase" id="RU003983"/>
    </source>
</evidence>
<evidence type="ECO:0000313" key="10">
    <source>
        <dbReference type="EMBL" id="GGU80694.1"/>
    </source>
</evidence>
<feature type="transmembrane region" description="Helical" evidence="8">
    <location>
        <begin position="30"/>
        <end position="52"/>
    </location>
</feature>
<keyword evidence="4 6" id="KW-0862">Zinc</keyword>
<dbReference type="InterPro" id="IPR052173">
    <property type="entry name" value="Beta-lactam_resp_regulator"/>
</dbReference>
<evidence type="ECO:0000256" key="5">
    <source>
        <dbReference type="ARBA" id="ARBA00023049"/>
    </source>
</evidence>
<evidence type="ECO:0000256" key="1">
    <source>
        <dbReference type="ARBA" id="ARBA00022670"/>
    </source>
</evidence>
<dbReference type="GeneID" id="97490550"/>
<dbReference type="Pfam" id="PF01435">
    <property type="entry name" value="Peptidase_M48"/>
    <property type="match status" value="1"/>
</dbReference>
<name>A0A8H9LU96_KITAU</name>
<keyword evidence="5 6" id="KW-0482">Metalloprotease</keyword>
<organism evidence="10 11">
    <name type="scientific">Kitasatospora aureofaciens</name>
    <name type="common">Streptomyces aureofaciens</name>
    <dbReference type="NCBI Taxonomy" id="1894"/>
    <lineage>
        <taxon>Bacteria</taxon>
        <taxon>Bacillati</taxon>
        <taxon>Actinomycetota</taxon>
        <taxon>Actinomycetes</taxon>
        <taxon>Kitasatosporales</taxon>
        <taxon>Streptomycetaceae</taxon>
        <taxon>Kitasatospora</taxon>
    </lineage>
</organism>
<dbReference type="GO" id="GO:0004222">
    <property type="term" value="F:metalloendopeptidase activity"/>
    <property type="evidence" value="ECO:0007669"/>
    <property type="project" value="InterPro"/>
</dbReference>
<feature type="domain" description="Peptidase M48" evidence="9">
    <location>
        <begin position="188"/>
        <end position="255"/>
    </location>
</feature>
<gene>
    <name evidence="10" type="ORF">GCM10010502_35950</name>
</gene>
<evidence type="ECO:0000256" key="2">
    <source>
        <dbReference type="ARBA" id="ARBA00022723"/>
    </source>
</evidence>
<evidence type="ECO:0000256" key="3">
    <source>
        <dbReference type="ARBA" id="ARBA00022801"/>
    </source>
</evidence>
<protein>
    <recommendedName>
        <fullName evidence="9">Peptidase M48 domain-containing protein</fullName>
    </recommendedName>
</protein>
<keyword evidence="1 6" id="KW-0645">Protease</keyword>
<dbReference type="EMBL" id="BMUB01000007">
    <property type="protein sequence ID" value="GGU80694.1"/>
    <property type="molecule type" value="Genomic_DNA"/>
</dbReference>
<sequence length="384" mass="40174">MLAVWVPLLLPFLAVPLARRLAEALPPRAAAWLLAGTATVLAGGTLCSLGLLATAGLLQLPPVAALGHLSLPWLTAAAPSAPVAAALAGPVLAVLAALAVRTARRRHLELRAARAALPAAPARPALSALPTHGTDPADERTGPHPAHRPAGVQHADMRPLRASVRRARATRWLRSSLTLLRQPVGHQLAVLDDERADAFALPGRLRRPGRMGEPGRIVVTSGMLRALSGPERAALLAHERAHLTGRHHVFLALAEHAADLHPALRPLRAPLGYHLERWADEVAAARVGDRAVTARAVGRAALAASRSPWPARPRLVAAAHAGPVPRRVAALLQPRPSTTPATRLRAAALALAACLALTTAATLEATADLHRTVEAAQHEPGAPR</sequence>
<evidence type="ECO:0000259" key="9">
    <source>
        <dbReference type="Pfam" id="PF01435"/>
    </source>
</evidence>
<dbReference type="CDD" id="cd07326">
    <property type="entry name" value="M56_BlaR1_MecR1_like"/>
    <property type="match status" value="1"/>
</dbReference>
<dbReference type="PANTHER" id="PTHR34978">
    <property type="entry name" value="POSSIBLE SENSOR-TRANSDUCER PROTEIN BLAR"/>
    <property type="match status" value="1"/>
</dbReference>
<dbReference type="Proteomes" id="UP000610124">
    <property type="component" value="Unassembled WGS sequence"/>
</dbReference>
<keyword evidence="8" id="KW-1133">Transmembrane helix</keyword>
<comment type="similarity">
    <text evidence="6">Belongs to the peptidase M48 family.</text>
</comment>
<keyword evidence="8" id="KW-0472">Membrane</keyword>
<dbReference type="PANTHER" id="PTHR34978:SF3">
    <property type="entry name" value="SLR0241 PROTEIN"/>
    <property type="match status" value="1"/>
</dbReference>
<reference evidence="10" key="2">
    <citation type="submission" date="2020-09" db="EMBL/GenBank/DDBJ databases">
        <authorList>
            <person name="Sun Q."/>
            <person name="Ohkuma M."/>
        </authorList>
    </citation>
    <scope>NUCLEOTIDE SEQUENCE</scope>
    <source>
        <strain evidence="10">JCM 4434</strain>
    </source>
</reference>
<proteinExistence type="inferred from homology"/>
<keyword evidence="2" id="KW-0479">Metal-binding</keyword>
<evidence type="ECO:0000256" key="4">
    <source>
        <dbReference type="ARBA" id="ARBA00022833"/>
    </source>
</evidence>
<keyword evidence="8" id="KW-0812">Transmembrane</keyword>
<dbReference type="KEGG" id="kau:B6264_04290"/>
<feature type="transmembrane region" description="Helical" evidence="8">
    <location>
        <begin position="81"/>
        <end position="100"/>
    </location>
</feature>
<evidence type="ECO:0000313" key="11">
    <source>
        <dbReference type="Proteomes" id="UP000610124"/>
    </source>
</evidence>
<reference evidence="10" key="1">
    <citation type="journal article" date="2014" name="Int. J. Syst. Evol. Microbiol.">
        <title>Complete genome sequence of Corynebacterium casei LMG S-19264T (=DSM 44701T), isolated from a smear-ripened cheese.</title>
        <authorList>
            <consortium name="US DOE Joint Genome Institute (JGI-PGF)"/>
            <person name="Walter F."/>
            <person name="Albersmeier A."/>
            <person name="Kalinowski J."/>
            <person name="Ruckert C."/>
        </authorList>
    </citation>
    <scope>NUCLEOTIDE SEQUENCE</scope>
    <source>
        <strain evidence="10">JCM 4434</strain>
    </source>
</reference>
<dbReference type="RefSeq" id="WP_043389663.1">
    <property type="nucleotide sequence ID" value="NZ_BMUB01000007.1"/>
</dbReference>
<comment type="cofactor">
    <cofactor evidence="6">
        <name>Zn(2+)</name>
        <dbReference type="ChEBI" id="CHEBI:29105"/>
    </cofactor>
    <text evidence="6">Binds 1 zinc ion per subunit.</text>
</comment>
<dbReference type="InterPro" id="IPR001915">
    <property type="entry name" value="Peptidase_M48"/>
</dbReference>